<accession>D4E6N6</accession>
<dbReference type="OrthoDB" id="5444681at2"/>
<name>D4E6N6_SEROD</name>
<proteinExistence type="predicted"/>
<reference evidence="1 2" key="1">
    <citation type="submission" date="2010-01" db="EMBL/GenBank/DDBJ databases">
        <authorList>
            <person name="Muzny D."/>
            <person name="Qin X."/>
            <person name="Deng J."/>
            <person name="Jiang H."/>
            <person name="Liu Y."/>
            <person name="Qu J."/>
            <person name="Song X.-Z."/>
            <person name="Zhang L."/>
            <person name="Thornton R."/>
            <person name="Coyle M."/>
            <person name="Francisco L."/>
            <person name="Jackson L."/>
            <person name="Javaid M."/>
            <person name="Korchina V."/>
            <person name="Kovar C."/>
            <person name="Mata R."/>
            <person name="Mathew T."/>
            <person name="Ngo R."/>
            <person name="Nguyen L."/>
            <person name="Nguyen N."/>
            <person name="Okwuonu G."/>
            <person name="Ongeri F."/>
            <person name="Pham C."/>
            <person name="Simmons D."/>
            <person name="Wilczek-Boney K."/>
            <person name="Hale W."/>
            <person name="Jakkamsetti A."/>
            <person name="Pham P."/>
            <person name="Ruth R."/>
            <person name="San Lucas F."/>
            <person name="Warren J."/>
            <person name="Zhang J."/>
            <person name="Zhao Z."/>
            <person name="Zhou C."/>
            <person name="Zhu D."/>
            <person name="Lee S."/>
            <person name="Bess C."/>
            <person name="Blankenburg K."/>
            <person name="Forbes L."/>
            <person name="Fu Q."/>
            <person name="Gubbala S."/>
            <person name="Hirani K."/>
            <person name="Jayaseelan J.C."/>
            <person name="Lara F."/>
            <person name="Munidasa M."/>
            <person name="Palculict T."/>
            <person name="Patil S."/>
            <person name="Pu L.-L."/>
            <person name="Saada N."/>
            <person name="Tang L."/>
            <person name="Weissenberger G."/>
            <person name="Zhu Y."/>
            <person name="Hemphill L."/>
            <person name="Shang Y."/>
            <person name="Youmans B."/>
            <person name="Ayvaz T."/>
            <person name="Ross M."/>
            <person name="Santibanez J."/>
            <person name="Aqrawi P."/>
            <person name="Gross S."/>
            <person name="Joshi V."/>
            <person name="Fowler G."/>
            <person name="Nazareth L."/>
            <person name="Reid J."/>
            <person name="Worley K."/>
            <person name="Petrosino J."/>
            <person name="Highlander S."/>
            <person name="Gibbs R."/>
        </authorList>
    </citation>
    <scope>NUCLEOTIDE SEQUENCE [LARGE SCALE GENOMIC DNA]</scope>
    <source>
        <strain evidence="1 2">DSM 4582</strain>
    </source>
</reference>
<protein>
    <recommendedName>
        <fullName evidence="3">Protein YdgA</fullName>
    </recommendedName>
</protein>
<dbReference type="RefSeq" id="WP_004963262.1">
    <property type="nucleotide sequence ID" value="NZ_GG753567.1"/>
</dbReference>
<dbReference type="InterPro" id="IPR010352">
    <property type="entry name" value="DUF945"/>
</dbReference>
<evidence type="ECO:0000313" key="1">
    <source>
        <dbReference type="EMBL" id="EFE94602.1"/>
    </source>
</evidence>
<keyword evidence="2" id="KW-1185">Reference proteome</keyword>
<gene>
    <name evidence="1" type="ORF">HMPREF0758_3836</name>
</gene>
<dbReference type="Pfam" id="PF06097">
    <property type="entry name" value="DUF945"/>
    <property type="match status" value="1"/>
</dbReference>
<sequence>MKKSLVAVGVIVVLGAAWTGASWYTGKLIEQRMGEVVANANTQLKAYLPKAGVKLGYENYQRGLFSSQVRYVLRADGTISGDDAALQPGDELAFLETIDHGPFPFAQLKKFNLIPSMASVHTELENTPAAKTLFDITKGKSLFSADSRIAYNGDTSSAIEVIPVDYQKNGSSLKFSGATINADIARDLKAIQLDGSSDSAVITGPNQFGQNEQVSLQGLSLKTDTHAGKFDLSLGNQTLAVKQLKVTVDQKDTLTLDGFNLASQFGETDSNLNGQIDYTMDALKIQDRDFGAGKLSLKIDKLDAQSLKEFADRYNQQVMAMMQQGETMDAEAYQQQTTEILMQNLPLLLKGNPTISIAPLSWKNAKGESTFTLNLDLLDPAKAGTPAESVDQLLSRSVKKLDANLSIPVPMAMETTAQTAMLQGYNAEEAQKLAQQQVQGLAAMGQMFKLTTMKDNVIGTRFHYADNQVDLNGNKMSLQEFLGLFGMLAGPAEQGVPPAPAPMPAPVPAPAQ</sequence>
<dbReference type="EMBL" id="ADBY01000052">
    <property type="protein sequence ID" value="EFE94602.1"/>
    <property type="molecule type" value="Genomic_DNA"/>
</dbReference>
<comment type="caution">
    <text evidence="1">The sequence shown here is derived from an EMBL/GenBank/DDBJ whole genome shotgun (WGS) entry which is preliminary data.</text>
</comment>
<dbReference type="AlphaFoldDB" id="D4E6N6"/>
<dbReference type="STRING" id="667129.HMPREF0758_3836"/>
<organism evidence="1 2">
    <name type="scientific">Serratia odorifera DSM 4582</name>
    <dbReference type="NCBI Taxonomy" id="667129"/>
    <lineage>
        <taxon>Bacteria</taxon>
        <taxon>Pseudomonadati</taxon>
        <taxon>Pseudomonadota</taxon>
        <taxon>Gammaproteobacteria</taxon>
        <taxon>Enterobacterales</taxon>
        <taxon>Yersiniaceae</taxon>
        <taxon>Serratia</taxon>
    </lineage>
</organism>
<dbReference type="HOGENOM" id="CLU_029683_2_0_6"/>
<dbReference type="Proteomes" id="UP000005723">
    <property type="component" value="Unassembled WGS sequence"/>
</dbReference>
<evidence type="ECO:0008006" key="3">
    <source>
        <dbReference type="Google" id="ProtNLM"/>
    </source>
</evidence>
<evidence type="ECO:0000313" key="2">
    <source>
        <dbReference type="Proteomes" id="UP000005723"/>
    </source>
</evidence>